<proteinExistence type="predicted"/>
<dbReference type="Gene3D" id="3.90.180.10">
    <property type="entry name" value="Medium-chain alcohol dehydrogenases, catalytic domain"/>
    <property type="match status" value="1"/>
</dbReference>
<dbReference type="InterPro" id="IPR011032">
    <property type="entry name" value="GroES-like_sf"/>
</dbReference>
<name>A0A395M1I3_9BACT</name>
<gene>
    <name evidence="1" type="ORF">D0433_04760</name>
</gene>
<comment type="caution">
    <text evidence="1">The sequence shown here is derived from an EMBL/GenBank/DDBJ whole genome shotgun (WGS) entry which is preliminary data.</text>
</comment>
<evidence type="ECO:0000313" key="1">
    <source>
        <dbReference type="EMBL" id="RFM24645.1"/>
    </source>
</evidence>
<evidence type="ECO:0000313" key="2">
    <source>
        <dbReference type="Proteomes" id="UP000266389"/>
    </source>
</evidence>
<dbReference type="SUPFAM" id="SSF50129">
    <property type="entry name" value="GroES-like"/>
    <property type="match status" value="1"/>
</dbReference>
<organism evidence="1 2">
    <name type="scientific">Candidatus Thermochlorobacter aerophilus</name>
    <dbReference type="NCBI Taxonomy" id="1868324"/>
    <lineage>
        <taxon>Bacteria</taxon>
        <taxon>Pseudomonadati</taxon>
        <taxon>Chlorobiota</taxon>
        <taxon>Chlorobiia</taxon>
        <taxon>Chlorobiales</taxon>
        <taxon>Candidatus Thermochlorobacteriaceae</taxon>
        <taxon>Candidatus Thermochlorobacter</taxon>
    </lineage>
</organism>
<accession>A0A395M1I3</accession>
<dbReference type="EMBL" id="PHFL01000032">
    <property type="protein sequence ID" value="RFM24645.1"/>
    <property type="molecule type" value="Genomic_DNA"/>
</dbReference>
<protein>
    <submittedName>
        <fullName evidence="1">Chlorophyll synthesis pathway protein BchC</fullName>
    </submittedName>
</protein>
<feature type="non-terminal residue" evidence="1">
    <location>
        <position position="68"/>
    </location>
</feature>
<dbReference type="Proteomes" id="UP000266389">
    <property type="component" value="Unassembled WGS sequence"/>
</dbReference>
<reference evidence="1 2" key="1">
    <citation type="journal article" date="2011" name="ISME J.">
        <title>Community ecology of hot spring cyanobacterial mats: predominant populations and their functional potential.</title>
        <authorList>
            <person name="Klatt C.G."/>
            <person name="Wood J.M."/>
            <person name="Rusch D.B."/>
            <person name="Bateson M.M."/>
            <person name="Hamamura N."/>
            <person name="Heidelberg J.F."/>
            <person name="Grossman A.R."/>
            <person name="Bhaya D."/>
            <person name="Cohan F.M."/>
            <person name="Kuhl M."/>
            <person name="Bryant D.A."/>
            <person name="Ward D.M."/>
        </authorList>
    </citation>
    <scope>NUCLEOTIDE SEQUENCE [LARGE SCALE GENOMIC DNA]</scope>
    <source>
        <strain evidence="1">OS</strain>
    </source>
</reference>
<dbReference type="AlphaFoldDB" id="A0A395M1I3"/>
<sequence>MKSKAVVFYAPEQLELREVELRELGPDDVLIETHWTSISAGTEKMLFQGKLPPMQMTSYPVIPGYETV</sequence>